<dbReference type="EMBL" id="CP136595">
    <property type="protein sequence ID" value="WOE76722.1"/>
    <property type="molecule type" value="Genomic_DNA"/>
</dbReference>
<dbReference type="KEGG" id="acoa:RB602_15160"/>
<dbReference type="AlphaFoldDB" id="A0AA97FBQ9"/>
<dbReference type="Proteomes" id="UP001302429">
    <property type="component" value="Plasmid unnamed"/>
</dbReference>
<geneLocation type="plasmid" evidence="1 2">
    <name>unnamed</name>
</geneLocation>
<reference evidence="1 2" key="1">
    <citation type="submission" date="2023-10" db="EMBL/GenBank/DDBJ databases">
        <title>Complete genome sequence of a Sphingomonadaceae bacterium.</title>
        <authorList>
            <person name="Yan C."/>
        </authorList>
    </citation>
    <scope>NUCLEOTIDE SEQUENCE [LARGE SCALE GENOMIC DNA]</scope>
    <source>
        <strain evidence="1 2">SCSIO 66989</strain>
        <plasmid evidence="1 2">unnamed</plasmid>
    </source>
</reference>
<protein>
    <submittedName>
        <fullName evidence="1">Uncharacterized protein</fullName>
    </submittedName>
</protein>
<keyword evidence="1" id="KW-0614">Plasmid</keyword>
<evidence type="ECO:0000313" key="1">
    <source>
        <dbReference type="EMBL" id="WOE76722.1"/>
    </source>
</evidence>
<organism evidence="1 2">
    <name type="scientific">Alterisphingorhabdus coralli</name>
    <dbReference type="NCBI Taxonomy" id="3071408"/>
    <lineage>
        <taxon>Bacteria</taxon>
        <taxon>Pseudomonadati</taxon>
        <taxon>Pseudomonadota</taxon>
        <taxon>Alphaproteobacteria</taxon>
        <taxon>Sphingomonadales</taxon>
        <taxon>Sphingomonadaceae</taxon>
        <taxon>Alterisphingorhabdus (ex Yan et al. 2024)</taxon>
    </lineage>
</organism>
<gene>
    <name evidence="1" type="ORF">RB602_15160</name>
</gene>
<dbReference type="RefSeq" id="WP_317084658.1">
    <property type="nucleotide sequence ID" value="NZ_CP136595.1"/>
</dbReference>
<proteinExistence type="predicted"/>
<sequence length="87" mass="9821">MTNTAFDNLRDQLRQAGCTLACQSQHELAPDHFIEQWLVQDNHGRLIPIVVIDRRRKGYSLYIESNSIKINDDVAAILDAARKGNAS</sequence>
<accession>A0AA97FBQ9</accession>
<keyword evidence="2" id="KW-1185">Reference proteome</keyword>
<name>A0AA97FBQ9_9SPHN</name>
<evidence type="ECO:0000313" key="2">
    <source>
        <dbReference type="Proteomes" id="UP001302429"/>
    </source>
</evidence>